<name>A0A510J7U8_9FUSO</name>
<dbReference type="KEGG" id="lgo:JCM16774_0269"/>
<gene>
    <name evidence="1" type="ORF">JCM16774_0269</name>
</gene>
<reference evidence="1 2" key="1">
    <citation type="submission" date="2019-07" db="EMBL/GenBank/DDBJ databases">
        <title>Complete Genome Sequence of Leptotrichia goodfellowii Strain JCM 16774.</title>
        <authorList>
            <person name="Watanabe S."/>
            <person name="Cui L."/>
        </authorList>
    </citation>
    <scope>NUCLEOTIDE SEQUENCE [LARGE SCALE GENOMIC DNA]</scope>
    <source>
        <strain evidence="1 2">JCM16774</strain>
    </source>
</reference>
<sequence>MKKYLFLFLLAPVLVNASTTEIRFGGNLLSKGKFKNEFSGNTFSKKDIVKNGFGASIEARDSIDDFEIGLGIGLKYNSLKSIENSKSKNIVSVPIYFVGKGNLFNNFTDGKVAPYIRYELGYAFRNGNLKWENQKNSGEIKFGGGVYASAGLGIQYKNFTTDLSYNWEGIRVKRNYKTAAYNYSDKFTLHQGFVTLNVGYAFEK</sequence>
<organism evidence="1 2">
    <name type="scientific">Pseudoleptotrichia goodfellowii</name>
    <dbReference type="NCBI Taxonomy" id="157692"/>
    <lineage>
        <taxon>Bacteria</taxon>
        <taxon>Fusobacteriati</taxon>
        <taxon>Fusobacteriota</taxon>
        <taxon>Fusobacteriia</taxon>
        <taxon>Fusobacteriales</taxon>
        <taxon>Leptotrichiaceae</taxon>
        <taxon>Pseudoleptotrichia</taxon>
    </lineage>
</organism>
<protein>
    <submittedName>
        <fullName evidence="1">Uncharacterized protein</fullName>
    </submittedName>
</protein>
<dbReference type="Proteomes" id="UP000321606">
    <property type="component" value="Chromosome"/>
</dbReference>
<evidence type="ECO:0000313" key="1">
    <source>
        <dbReference type="EMBL" id="BBM35362.1"/>
    </source>
</evidence>
<dbReference type="AlphaFoldDB" id="A0A510J7U8"/>
<dbReference type="RefSeq" id="WP_006806277.1">
    <property type="nucleotide sequence ID" value="NZ_AP019822.1"/>
</dbReference>
<accession>A0A510J7U8</accession>
<dbReference type="InterPro" id="IPR011250">
    <property type="entry name" value="OMP/PagP_B-barrel"/>
</dbReference>
<dbReference type="OrthoDB" id="81819at2"/>
<dbReference type="SUPFAM" id="SSF56925">
    <property type="entry name" value="OMPA-like"/>
    <property type="match status" value="1"/>
</dbReference>
<dbReference type="EMBL" id="AP019822">
    <property type="protein sequence ID" value="BBM35362.1"/>
    <property type="molecule type" value="Genomic_DNA"/>
</dbReference>
<dbReference type="STRING" id="714315.GCA_000516535_00283"/>
<evidence type="ECO:0000313" key="2">
    <source>
        <dbReference type="Proteomes" id="UP000321606"/>
    </source>
</evidence>
<proteinExistence type="predicted"/>